<gene>
    <name evidence="1" type="ORF">DFQ06_3997</name>
</gene>
<sequence>MKLKTINLNTYYVRENGLISSPTLGEGRMIPALVVSKENDKSLKELINIHLDTPPGDAVVQWGAPFIHYFRPKIWHLHIAFSQPMDYKFEIEFNLEKDYSLIDAIHLSRALYLIYGEKGEKVSQKTDEMILVEIPEMHSDVLWNKTLNNILNRKFKKIGIPKKEIKKEIKNHISNMRKLLLLRKE</sequence>
<dbReference type="RefSeq" id="WP_133969454.1">
    <property type="nucleotide sequence ID" value="NZ_SORL01000015.1"/>
</dbReference>
<keyword evidence="2" id="KW-1185">Reference proteome</keyword>
<evidence type="ECO:0000313" key="1">
    <source>
        <dbReference type="EMBL" id="TDY59645.1"/>
    </source>
</evidence>
<evidence type="ECO:0000313" key="2">
    <source>
        <dbReference type="Proteomes" id="UP000294824"/>
    </source>
</evidence>
<accession>A0A4R8M775</accession>
<organism evidence="1 2">
    <name type="scientific">Algibacter lectus</name>
    <dbReference type="NCBI Taxonomy" id="221126"/>
    <lineage>
        <taxon>Bacteria</taxon>
        <taxon>Pseudomonadati</taxon>
        <taxon>Bacteroidota</taxon>
        <taxon>Flavobacteriia</taxon>
        <taxon>Flavobacteriales</taxon>
        <taxon>Flavobacteriaceae</taxon>
        <taxon>Algibacter</taxon>
    </lineage>
</organism>
<proteinExistence type="predicted"/>
<protein>
    <submittedName>
        <fullName evidence="1">Uncharacterized protein</fullName>
    </submittedName>
</protein>
<reference evidence="1 2" key="1">
    <citation type="submission" date="2019-03" db="EMBL/GenBank/DDBJ databases">
        <title>Genomic Encyclopedia of Type Strains, Phase III (KMG-III): the genomes of soil and plant-associated and newly described type strains.</title>
        <authorList>
            <person name="Whitman W."/>
        </authorList>
    </citation>
    <scope>NUCLEOTIDE SEQUENCE [LARGE SCALE GENOMIC DNA]</scope>
    <source>
        <strain evidence="1 2">CECT 8301</strain>
    </source>
</reference>
<comment type="caution">
    <text evidence="1">The sequence shown here is derived from an EMBL/GenBank/DDBJ whole genome shotgun (WGS) entry which is preliminary data.</text>
</comment>
<name>A0A4R8M775_9FLAO</name>
<dbReference type="Proteomes" id="UP000294824">
    <property type="component" value="Unassembled WGS sequence"/>
</dbReference>
<dbReference type="EMBL" id="SORL01000015">
    <property type="protein sequence ID" value="TDY59645.1"/>
    <property type="molecule type" value="Genomic_DNA"/>
</dbReference>
<dbReference type="AlphaFoldDB" id="A0A4R8M775"/>